<evidence type="ECO:0000256" key="1">
    <source>
        <dbReference type="ARBA" id="ARBA00004141"/>
    </source>
</evidence>
<dbReference type="RefSeq" id="XP_002423807.1">
    <property type="nucleotide sequence ID" value="XM_002423762.1"/>
</dbReference>
<dbReference type="FunCoup" id="E0VCG3">
    <property type="interactions" value="60"/>
</dbReference>
<proteinExistence type="inferred from homology"/>
<dbReference type="KEGG" id="phu:Phum_PHUM086910"/>
<feature type="transmembrane region" description="Helical" evidence="8">
    <location>
        <begin position="80"/>
        <end position="107"/>
    </location>
</feature>
<protein>
    <submittedName>
        <fullName evidence="9 10">Transmembrane protein, putative</fullName>
    </submittedName>
</protein>
<evidence type="ECO:0000256" key="6">
    <source>
        <dbReference type="ARBA" id="ARBA00022989"/>
    </source>
</evidence>
<keyword evidence="5" id="KW-0965">Cell junction</keyword>
<evidence type="ECO:0000256" key="4">
    <source>
        <dbReference type="ARBA" id="ARBA00022692"/>
    </source>
</evidence>
<dbReference type="eggNOG" id="KOG4671">
    <property type="taxonomic scope" value="Eukaryota"/>
</dbReference>
<dbReference type="EMBL" id="DS235053">
    <property type="protein sequence ID" value="EEB11069.1"/>
    <property type="molecule type" value="Genomic_DNA"/>
</dbReference>
<reference evidence="9" key="2">
    <citation type="submission" date="2007-04" db="EMBL/GenBank/DDBJ databases">
        <title>The genome of the human body louse.</title>
        <authorList>
            <consortium name="The Human Body Louse Genome Consortium"/>
            <person name="Kirkness E."/>
            <person name="Walenz B."/>
            <person name="Hass B."/>
            <person name="Bruggner R."/>
            <person name="Strausberg R."/>
        </authorList>
    </citation>
    <scope>NUCLEOTIDE SEQUENCE</scope>
    <source>
        <strain evidence="9">USDA</strain>
    </source>
</reference>
<evidence type="ECO:0000256" key="2">
    <source>
        <dbReference type="ARBA" id="ARBA00004282"/>
    </source>
</evidence>
<dbReference type="InterPro" id="IPR015664">
    <property type="entry name" value="P53_induced"/>
</dbReference>
<dbReference type="OrthoDB" id="8655982at2759"/>
<evidence type="ECO:0000313" key="9">
    <source>
        <dbReference type="EMBL" id="EEB11069.1"/>
    </source>
</evidence>
<organism>
    <name type="scientific">Pediculus humanus subsp. corporis</name>
    <name type="common">Body louse</name>
    <dbReference type="NCBI Taxonomy" id="121224"/>
    <lineage>
        <taxon>Eukaryota</taxon>
        <taxon>Metazoa</taxon>
        <taxon>Ecdysozoa</taxon>
        <taxon>Arthropoda</taxon>
        <taxon>Hexapoda</taxon>
        <taxon>Insecta</taxon>
        <taxon>Pterygota</taxon>
        <taxon>Neoptera</taxon>
        <taxon>Paraneoptera</taxon>
        <taxon>Psocodea</taxon>
        <taxon>Troctomorpha</taxon>
        <taxon>Phthiraptera</taxon>
        <taxon>Anoplura</taxon>
        <taxon>Pediculidae</taxon>
        <taxon>Pediculus</taxon>
    </lineage>
</organism>
<comment type="subcellular location">
    <subcellularLocation>
        <location evidence="2">Cell junction</location>
    </subcellularLocation>
    <subcellularLocation>
        <location evidence="1">Membrane</location>
        <topology evidence="1">Multi-pass membrane protein</topology>
    </subcellularLocation>
</comment>
<dbReference type="Gene3D" id="1.20.140.150">
    <property type="match status" value="1"/>
</dbReference>
<dbReference type="EMBL" id="AAZO01001039">
    <property type="status" value="NOT_ANNOTATED_CDS"/>
    <property type="molecule type" value="Genomic_DNA"/>
</dbReference>
<keyword evidence="11" id="KW-1185">Reference proteome</keyword>
<sequence>MAPTTTIETVTITRPLKVIAFICGMIVVILMIMALGSSDWLMSDGWRQGLFAHCIEEHAPTPLPFNVIEPPDCYPARDVAYIPAAAALCIITLITDLVATVLTGLGLRSNDHRRKYKYYRIAVYVMILSLISVLIALVVYPVCFVAELNEGNRTVWEFGWAYGVGWGAAIFLFGAVILLLCDKESEEIYYKERKIVHENENSRA</sequence>
<dbReference type="EnsemblMetazoa" id="PHUM086910-RA">
    <property type="protein sequence ID" value="PHUM086910-PA"/>
    <property type="gene ID" value="PHUM086910"/>
</dbReference>
<dbReference type="PANTHER" id="PTHR14399">
    <property type="entry name" value="P53-INDUCED PROTEIN RELATED"/>
    <property type="match status" value="1"/>
</dbReference>
<reference evidence="10" key="3">
    <citation type="submission" date="2020-05" db="UniProtKB">
        <authorList>
            <consortium name="EnsemblMetazoa"/>
        </authorList>
    </citation>
    <scope>IDENTIFICATION</scope>
    <source>
        <strain evidence="10">USDA</strain>
    </source>
</reference>
<dbReference type="HOGENOM" id="CLU_093957_0_0_1"/>
<evidence type="ECO:0000313" key="11">
    <source>
        <dbReference type="Proteomes" id="UP000009046"/>
    </source>
</evidence>
<dbReference type="EMBL" id="AAZO01001040">
    <property type="status" value="NOT_ANNOTATED_CDS"/>
    <property type="molecule type" value="Genomic_DNA"/>
</dbReference>
<dbReference type="InterPro" id="IPR004031">
    <property type="entry name" value="PMP22/EMP/MP20/Claudin"/>
</dbReference>
<evidence type="ECO:0000313" key="10">
    <source>
        <dbReference type="EnsemblMetazoa" id="PHUM086910-PA"/>
    </source>
</evidence>
<dbReference type="VEuPathDB" id="VectorBase:PHUM086910"/>
<evidence type="ECO:0000256" key="7">
    <source>
        <dbReference type="ARBA" id="ARBA00023136"/>
    </source>
</evidence>
<evidence type="ECO:0000256" key="8">
    <source>
        <dbReference type="SAM" id="Phobius"/>
    </source>
</evidence>
<dbReference type="Proteomes" id="UP000009046">
    <property type="component" value="Unassembled WGS sequence"/>
</dbReference>
<evidence type="ECO:0000256" key="3">
    <source>
        <dbReference type="ARBA" id="ARBA00008691"/>
    </source>
</evidence>
<dbReference type="STRING" id="121224.E0VCG3"/>
<keyword evidence="6 8" id="KW-1133">Transmembrane helix</keyword>
<comment type="similarity">
    <text evidence="3">Belongs to the TMEM47 family.</text>
</comment>
<dbReference type="OMA" id="FVETATM"/>
<keyword evidence="7 8" id="KW-0472">Membrane</keyword>
<name>E0VCG3_PEDHC</name>
<dbReference type="GO" id="GO:0098609">
    <property type="term" value="P:cell-cell adhesion"/>
    <property type="evidence" value="ECO:0007669"/>
    <property type="project" value="TreeGrafter"/>
</dbReference>
<feature type="transmembrane region" description="Helical" evidence="8">
    <location>
        <begin position="18"/>
        <end position="36"/>
    </location>
</feature>
<reference evidence="9" key="1">
    <citation type="submission" date="2007-04" db="EMBL/GenBank/DDBJ databases">
        <title>Annotation of Pediculus humanus corporis strain USDA.</title>
        <authorList>
            <person name="Kirkness E."/>
            <person name="Hannick L."/>
            <person name="Hass B."/>
            <person name="Bruggner R."/>
            <person name="Lawson D."/>
            <person name="Bidwell S."/>
            <person name="Joardar V."/>
            <person name="Caler E."/>
            <person name="Walenz B."/>
            <person name="Inman J."/>
            <person name="Schobel S."/>
            <person name="Galinsky K."/>
            <person name="Amedeo P."/>
            <person name="Strausberg R."/>
        </authorList>
    </citation>
    <scope>NUCLEOTIDE SEQUENCE</scope>
    <source>
        <strain evidence="9">USDA</strain>
    </source>
</reference>
<dbReference type="GeneID" id="8231630"/>
<dbReference type="InParanoid" id="E0VCG3"/>
<evidence type="ECO:0000256" key="5">
    <source>
        <dbReference type="ARBA" id="ARBA00022949"/>
    </source>
</evidence>
<accession>E0VCG3</accession>
<feature type="transmembrane region" description="Helical" evidence="8">
    <location>
        <begin position="119"/>
        <end position="140"/>
    </location>
</feature>
<dbReference type="Pfam" id="PF00822">
    <property type="entry name" value="PMP22_Claudin"/>
    <property type="match status" value="1"/>
</dbReference>
<dbReference type="AlphaFoldDB" id="E0VCG3"/>
<dbReference type="GO" id="GO:0005911">
    <property type="term" value="C:cell-cell junction"/>
    <property type="evidence" value="ECO:0007669"/>
    <property type="project" value="TreeGrafter"/>
</dbReference>
<dbReference type="CTD" id="8231630"/>
<dbReference type="FunFam" id="1.20.140.150:FF:000028">
    <property type="entry name" value="Uncharacterized protein, isoform A"/>
    <property type="match status" value="1"/>
</dbReference>
<dbReference type="PANTHER" id="PTHR14399:SF5">
    <property type="entry name" value="CELL JUNCTION PROTEIN VAB-9"/>
    <property type="match status" value="1"/>
</dbReference>
<gene>
    <name evidence="10" type="primary">8231630</name>
    <name evidence="9" type="ORF">Phum_PHUM086910</name>
</gene>
<keyword evidence="4 8" id="KW-0812">Transmembrane</keyword>
<dbReference type="GO" id="GO:0016020">
    <property type="term" value="C:membrane"/>
    <property type="evidence" value="ECO:0007669"/>
    <property type="project" value="UniProtKB-SubCell"/>
</dbReference>
<feature type="transmembrane region" description="Helical" evidence="8">
    <location>
        <begin position="160"/>
        <end position="181"/>
    </location>
</feature>